<evidence type="ECO:0000256" key="1">
    <source>
        <dbReference type="ARBA" id="ARBA00023125"/>
    </source>
</evidence>
<accession>A0A511DR75</accession>
<dbReference type="GO" id="GO:0003677">
    <property type="term" value="F:DNA binding"/>
    <property type="evidence" value="ECO:0007669"/>
    <property type="project" value="UniProtKB-KW"/>
</dbReference>
<dbReference type="Pfam" id="PF07883">
    <property type="entry name" value="Cupin_2"/>
    <property type="match status" value="1"/>
</dbReference>
<dbReference type="SUPFAM" id="SSF51182">
    <property type="entry name" value="RmlC-like cupins"/>
    <property type="match status" value="1"/>
</dbReference>
<dbReference type="EMBL" id="BJVJ01000114">
    <property type="protein sequence ID" value="GEL26817.1"/>
    <property type="molecule type" value="Genomic_DNA"/>
</dbReference>
<evidence type="ECO:0000259" key="3">
    <source>
        <dbReference type="PROSITE" id="PS50943"/>
    </source>
</evidence>
<feature type="region of interest" description="Disordered" evidence="2">
    <location>
        <begin position="1"/>
        <end position="39"/>
    </location>
</feature>
<dbReference type="GO" id="GO:0003700">
    <property type="term" value="F:DNA-binding transcription factor activity"/>
    <property type="evidence" value="ECO:0007669"/>
    <property type="project" value="TreeGrafter"/>
</dbReference>
<evidence type="ECO:0000256" key="2">
    <source>
        <dbReference type="SAM" id="MobiDB-lite"/>
    </source>
</evidence>
<keyword evidence="1" id="KW-0238">DNA-binding</keyword>
<dbReference type="InterPro" id="IPR010982">
    <property type="entry name" value="Lambda_DNA-bd_dom_sf"/>
</dbReference>
<dbReference type="RefSeq" id="WP_147115543.1">
    <property type="nucleotide sequence ID" value="NZ_BJVJ01000114.1"/>
</dbReference>
<dbReference type="PANTHER" id="PTHR46797:SF1">
    <property type="entry name" value="METHYLPHOSPHONATE SYNTHASE"/>
    <property type="match status" value="1"/>
</dbReference>
<dbReference type="Gene3D" id="1.10.260.40">
    <property type="entry name" value="lambda repressor-like DNA-binding domains"/>
    <property type="match status" value="1"/>
</dbReference>
<dbReference type="PROSITE" id="PS50943">
    <property type="entry name" value="HTH_CROC1"/>
    <property type="match status" value="1"/>
</dbReference>
<dbReference type="InterPro" id="IPR013096">
    <property type="entry name" value="Cupin_2"/>
</dbReference>
<dbReference type="AlphaFoldDB" id="A0A511DR75"/>
<evidence type="ECO:0000313" key="4">
    <source>
        <dbReference type="EMBL" id="GEL26817.1"/>
    </source>
</evidence>
<organism evidence="4 5">
    <name type="scientific">Pseudonocardia sulfidoxydans NBRC 16205</name>
    <dbReference type="NCBI Taxonomy" id="1223511"/>
    <lineage>
        <taxon>Bacteria</taxon>
        <taxon>Bacillati</taxon>
        <taxon>Actinomycetota</taxon>
        <taxon>Actinomycetes</taxon>
        <taxon>Pseudonocardiales</taxon>
        <taxon>Pseudonocardiaceae</taxon>
        <taxon>Pseudonocardia</taxon>
    </lineage>
</organism>
<dbReference type="InterPro" id="IPR011051">
    <property type="entry name" value="RmlC_Cupin_sf"/>
</dbReference>
<dbReference type="CDD" id="cd02209">
    <property type="entry name" value="cupin_XRE_C"/>
    <property type="match status" value="1"/>
</dbReference>
<dbReference type="Gene3D" id="2.60.120.10">
    <property type="entry name" value="Jelly Rolls"/>
    <property type="match status" value="1"/>
</dbReference>
<feature type="compositionally biased region" description="Low complexity" evidence="2">
    <location>
        <begin position="11"/>
        <end position="26"/>
    </location>
</feature>
<name>A0A511DR75_9PSEU</name>
<dbReference type="PANTHER" id="PTHR46797">
    <property type="entry name" value="HTH-TYPE TRANSCRIPTIONAL REGULATOR"/>
    <property type="match status" value="1"/>
</dbReference>
<dbReference type="Proteomes" id="UP000321685">
    <property type="component" value="Unassembled WGS sequence"/>
</dbReference>
<dbReference type="OrthoDB" id="5114244at2"/>
<dbReference type="InterPro" id="IPR001387">
    <property type="entry name" value="Cro/C1-type_HTH"/>
</dbReference>
<comment type="caution">
    <text evidence="4">The sequence shown here is derived from an EMBL/GenBank/DDBJ whole genome shotgun (WGS) entry which is preliminary data.</text>
</comment>
<dbReference type="GO" id="GO:0005829">
    <property type="term" value="C:cytosol"/>
    <property type="evidence" value="ECO:0007669"/>
    <property type="project" value="TreeGrafter"/>
</dbReference>
<dbReference type="SUPFAM" id="SSF47413">
    <property type="entry name" value="lambda repressor-like DNA-binding domains"/>
    <property type="match status" value="1"/>
</dbReference>
<proteinExistence type="predicted"/>
<dbReference type="InterPro" id="IPR050807">
    <property type="entry name" value="TransReg_Diox_bact_type"/>
</dbReference>
<dbReference type="InterPro" id="IPR014710">
    <property type="entry name" value="RmlC-like_jellyroll"/>
</dbReference>
<feature type="domain" description="HTH cro/C1-type" evidence="3">
    <location>
        <begin position="53"/>
        <end position="107"/>
    </location>
</feature>
<dbReference type="Pfam" id="PF01381">
    <property type="entry name" value="HTH_3"/>
    <property type="match status" value="1"/>
</dbReference>
<reference evidence="4 5" key="1">
    <citation type="submission" date="2019-07" db="EMBL/GenBank/DDBJ databases">
        <title>Whole genome shotgun sequence of Pseudonocardia sulfidoxydans NBRC 16205.</title>
        <authorList>
            <person name="Hosoyama A."/>
            <person name="Uohara A."/>
            <person name="Ohji S."/>
            <person name="Ichikawa N."/>
        </authorList>
    </citation>
    <scope>NUCLEOTIDE SEQUENCE [LARGE SCALE GENOMIC DNA]</scope>
    <source>
        <strain evidence="4 5">NBRC 16205</strain>
    </source>
</reference>
<dbReference type="CDD" id="cd00093">
    <property type="entry name" value="HTH_XRE"/>
    <property type="match status" value="1"/>
</dbReference>
<evidence type="ECO:0000313" key="5">
    <source>
        <dbReference type="Proteomes" id="UP000321685"/>
    </source>
</evidence>
<dbReference type="SMART" id="SM00530">
    <property type="entry name" value="HTH_XRE"/>
    <property type="match status" value="1"/>
</dbReference>
<feature type="compositionally biased region" description="Basic residues" evidence="2">
    <location>
        <begin position="1"/>
        <end position="10"/>
    </location>
</feature>
<keyword evidence="5" id="KW-1185">Reference proteome</keyword>
<gene>
    <name evidence="4" type="ORF">PSU4_57710</name>
</gene>
<sequence>MATTPRRRAAAKATSKATSKASADASVPEDADAAEPPRAAGWETIVGAIGPKVREVRQLHGLSLQQLAARSEVSAAAIHKVERGDMVPTITTLLKLAAALGRPIGFFVDDAEWAGPVGVHLRAAERPVAPADWAPSADGVEAGAIAVPSERLRAGAVWAHIEPGGSSGDARSVRSGEELVLVVDGSLTVDIAGEVYRLERGDSLQFPADRPHSWRNTGRRAADVAWWYLHG</sequence>
<protein>
    <submittedName>
        <fullName evidence="4">Transcriptional regulator</fullName>
    </submittedName>
</protein>